<dbReference type="InterPro" id="IPR014001">
    <property type="entry name" value="Helicase_ATP-bd"/>
</dbReference>
<feature type="domain" description="CW-type" evidence="11">
    <location>
        <begin position="515"/>
        <end position="566"/>
    </location>
</feature>
<dbReference type="GO" id="GO:0008270">
    <property type="term" value="F:zinc ion binding"/>
    <property type="evidence" value="ECO:0007669"/>
    <property type="project" value="UniProtKB-KW"/>
</dbReference>
<evidence type="ECO:0000256" key="8">
    <source>
        <dbReference type="PROSITE-ProRule" id="PRU00175"/>
    </source>
</evidence>
<dbReference type="SMART" id="SM00487">
    <property type="entry name" value="DEXDc"/>
    <property type="match status" value="1"/>
</dbReference>
<dbReference type="InterPro" id="IPR001841">
    <property type="entry name" value="Znf_RING"/>
</dbReference>
<dbReference type="InterPro" id="IPR050628">
    <property type="entry name" value="SNF2_RAD54_helicase_TF"/>
</dbReference>
<dbReference type="Pfam" id="PF07496">
    <property type="entry name" value="zf-CW"/>
    <property type="match status" value="2"/>
</dbReference>
<keyword evidence="5" id="KW-0378">Hydrolase</keyword>
<dbReference type="GO" id="GO:0005634">
    <property type="term" value="C:nucleus"/>
    <property type="evidence" value="ECO:0007669"/>
    <property type="project" value="TreeGrafter"/>
</dbReference>
<evidence type="ECO:0000259" key="13">
    <source>
        <dbReference type="PROSITE" id="PS51194"/>
    </source>
</evidence>
<evidence type="ECO:0000313" key="14">
    <source>
        <dbReference type="EMBL" id="CAD7696884.1"/>
    </source>
</evidence>
<comment type="caution">
    <text evidence="14">The sequence shown here is derived from an EMBL/GenBank/DDBJ whole genome shotgun (WGS) entry which is preliminary data.</text>
</comment>
<feature type="compositionally biased region" description="Polar residues" evidence="9">
    <location>
        <begin position="384"/>
        <end position="401"/>
    </location>
</feature>
<dbReference type="PROSITE" id="PS51192">
    <property type="entry name" value="HELICASE_ATP_BIND_1"/>
    <property type="match status" value="1"/>
</dbReference>
<dbReference type="GO" id="GO:0008094">
    <property type="term" value="F:ATP-dependent activity, acting on DNA"/>
    <property type="evidence" value="ECO:0007669"/>
    <property type="project" value="TreeGrafter"/>
</dbReference>
<protein>
    <recommendedName>
        <fullName evidence="16">F-box protein</fullName>
    </recommendedName>
</protein>
<dbReference type="InterPro" id="IPR049730">
    <property type="entry name" value="SNF2/RAD54-like_C"/>
</dbReference>
<gene>
    <name evidence="14" type="ORF">OSTQU699_LOCUS2245</name>
</gene>
<dbReference type="OrthoDB" id="448448at2759"/>
<proteinExistence type="inferred from homology"/>
<keyword evidence="6" id="KW-0862">Zinc</keyword>
<dbReference type="Proteomes" id="UP000708148">
    <property type="component" value="Unassembled WGS sequence"/>
</dbReference>
<dbReference type="InterPro" id="IPR000330">
    <property type="entry name" value="SNF2_N"/>
</dbReference>
<dbReference type="SUPFAM" id="SSF52540">
    <property type="entry name" value="P-loop containing nucleoside triphosphate hydrolases"/>
    <property type="match status" value="3"/>
</dbReference>
<dbReference type="InterPro" id="IPR038718">
    <property type="entry name" value="SNF2-like_sf"/>
</dbReference>
<dbReference type="Pfam" id="PF00176">
    <property type="entry name" value="SNF2-rel_dom"/>
    <property type="match status" value="1"/>
</dbReference>
<dbReference type="PROSITE" id="PS51050">
    <property type="entry name" value="ZF_CW"/>
    <property type="match status" value="2"/>
</dbReference>
<evidence type="ECO:0000313" key="15">
    <source>
        <dbReference type="Proteomes" id="UP000708148"/>
    </source>
</evidence>
<dbReference type="CDD" id="cd18793">
    <property type="entry name" value="SF2_C_SNF"/>
    <property type="match status" value="1"/>
</dbReference>
<evidence type="ECO:0000256" key="7">
    <source>
        <dbReference type="ARBA" id="ARBA00022840"/>
    </source>
</evidence>
<keyword evidence="15" id="KW-1185">Reference proteome</keyword>
<dbReference type="GO" id="GO:0006281">
    <property type="term" value="P:DNA repair"/>
    <property type="evidence" value="ECO:0007669"/>
    <property type="project" value="TreeGrafter"/>
</dbReference>
<dbReference type="PANTHER" id="PTHR45626:SF14">
    <property type="entry name" value="ATP-DEPENDENT DNA HELICASE (EUROFUNG)"/>
    <property type="match status" value="1"/>
</dbReference>
<keyword evidence="3" id="KW-0547">Nucleotide-binding</keyword>
<feature type="domain" description="Helicase ATP-binding" evidence="12">
    <location>
        <begin position="697"/>
        <end position="833"/>
    </location>
</feature>
<evidence type="ECO:0000256" key="9">
    <source>
        <dbReference type="SAM" id="MobiDB-lite"/>
    </source>
</evidence>
<feature type="domain" description="CW-type" evidence="11">
    <location>
        <begin position="459"/>
        <end position="510"/>
    </location>
</feature>
<feature type="compositionally biased region" description="Basic and acidic residues" evidence="9">
    <location>
        <begin position="1132"/>
        <end position="1149"/>
    </location>
</feature>
<dbReference type="Gene3D" id="3.40.50.300">
    <property type="entry name" value="P-loop containing nucleotide triphosphate hydrolases"/>
    <property type="match status" value="1"/>
</dbReference>
<evidence type="ECO:0000259" key="11">
    <source>
        <dbReference type="PROSITE" id="PS51050"/>
    </source>
</evidence>
<name>A0A8S1J051_9CHLO</name>
<dbReference type="PROSITE" id="PS50089">
    <property type="entry name" value="ZF_RING_2"/>
    <property type="match status" value="1"/>
</dbReference>
<dbReference type="InterPro" id="IPR011124">
    <property type="entry name" value="Znf_CW"/>
</dbReference>
<dbReference type="GO" id="GO:0016787">
    <property type="term" value="F:hydrolase activity"/>
    <property type="evidence" value="ECO:0007669"/>
    <property type="project" value="UniProtKB-KW"/>
</dbReference>
<evidence type="ECO:0000256" key="1">
    <source>
        <dbReference type="ARBA" id="ARBA00008438"/>
    </source>
</evidence>
<evidence type="ECO:0000259" key="10">
    <source>
        <dbReference type="PROSITE" id="PS50089"/>
    </source>
</evidence>
<dbReference type="InterPro" id="IPR027417">
    <property type="entry name" value="P-loop_NTPase"/>
</dbReference>
<dbReference type="EMBL" id="CAJHUC010000561">
    <property type="protein sequence ID" value="CAD7696884.1"/>
    <property type="molecule type" value="Genomic_DNA"/>
</dbReference>
<evidence type="ECO:0000256" key="4">
    <source>
        <dbReference type="ARBA" id="ARBA00022771"/>
    </source>
</evidence>
<dbReference type="CDD" id="cd18008">
    <property type="entry name" value="DEXDc_SHPRH-like"/>
    <property type="match status" value="1"/>
</dbReference>
<evidence type="ECO:0000256" key="6">
    <source>
        <dbReference type="ARBA" id="ARBA00022833"/>
    </source>
</evidence>
<dbReference type="PROSITE" id="PS51194">
    <property type="entry name" value="HELICASE_CTER"/>
    <property type="match status" value="1"/>
</dbReference>
<feature type="region of interest" description="Disordered" evidence="9">
    <location>
        <begin position="332"/>
        <end position="463"/>
    </location>
</feature>
<dbReference type="CDD" id="cd16449">
    <property type="entry name" value="RING-HC"/>
    <property type="match status" value="1"/>
</dbReference>
<dbReference type="InterPro" id="IPR017907">
    <property type="entry name" value="Znf_RING_CS"/>
</dbReference>
<dbReference type="InterPro" id="IPR001650">
    <property type="entry name" value="Helicase_C-like"/>
</dbReference>
<feature type="domain" description="Helicase C-terminal" evidence="13">
    <location>
        <begin position="1147"/>
        <end position="1288"/>
    </location>
</feature>
<feature type="domain" description="RING-type" evidence="10">
    <location>
        <begin position="1009"/>
        <end position="1041"/>
    </location>
</feature>
<comment type="similarity">
    <text evidence="1">Belongs to the SNF2/RAD54 helicase family. RAD16 subfamily.</text>
</comment>
<evidence type="ECO:0000259" key="12">
    <source>
        <dbReference type="PROSITE" id="PS51192"/>
    </source>
</evidence>
<feature type="compositionally biased region" description="Basic and acidic residues" evidence="9">
    <location>
        <begin position="454"/>
        <end position="463"/>
    </location>
</feature>
<keyword evidence="7" id="KW-0067">ATP-binding</keyword>
<dbReference type="PROSITE" id="PS00518">
    <property type="entry name" value="ZF_RING_1"/>
    <property type="match status" value="1"/>
</dbReference>
<dbReference type="Pfam" id="PF00271">
    <property type="entry name" value="Helicase_C"/>
    <property type="match status" value="1"/>
</dbReference>
<accession>A0A8S1J051</accession>
<reference evidence="14" key="1">
    <citation type="submission" date="2020-12" db="EMBL/GenBank/DDBJ databases">
        <authorList>
            <person name="Iha C."/>
        </authorList>
    </citation>
    <scope>NUCLEOTIDE SEQUENCE</scope>
</reference>
<organism evidence="14 15">
    <name type="scientific">Ostreobium quekettii</name>
    <dbReference type="NCBI Taxonomy" id="121088"/>
    <lineage>
        <taxon>Eukaryota</taxon>
        <taxon>Viridiplantae</taxon>
        <taxon>Chlorophyta</taxon>
        <taxon>core chlorophytes</taxon>
        <taxon>Ulvophyceae</taxon>
        <taxon>TCBD clade</taxon>
        <taxon>Bryopsidales</taxon>
        <taxon>Ostreobineae</taxon>
        <taxon>Ostreobiaceae</taxon>
        <taxon>Ostreobium</taxon>
    </lineage>
</organism>
<evidence type="ECO:0000256" key="2">
    <source>
        <dbReference type="ARBA" id="ARBA00022723"/>
    </source>
</evidence>
<dbReference type="GO" id="GO:0005524">
    <property type="term" value="F:ATP binding"/>
    <property type="evidence" value="ECO:0007669"/>
    <property type="project" value="UniProtKB-KW"/>
</dbReference>
<dbReference type="Gene3D" id="3.40.50.10810">
    <property type="entry name" value="Tandem AAA-ATPase domain"/>
    <property type="match status" value="1"/>
</dbReference>
<dbReference type="PANTHER" id="PTHR45626">
    <property type="entry name" value="TRANSCRIPTION TERMINATION FACTOR 2-RELATED"/>
    <property type="match status" value="1"/>
</dbReference>
<evidence type="ECO:0000256" key="5">
    <source>
        <dbReference type="ARBA" id="ARBA00022801"/>
    </source>
</evidence>
<feature type="compositionally biased region" description="Basic residues" evidence="9">
    <location>
        <begin position="416"/>
        <end position="429"/>
    </location>
</feature>
<sequence length="1315" mass="145610">MEALGFLLLRLPRGASNGPLHVGAPLRLDRLEGPSTGRWALRGDGCLVLEGDTEKRSLLQAMGTLHDTHLVAVNASIVELTAEDLVCKAVLSVSQSLWAGKFTWLKTTSGAFVFSSMHAWDEAEDAIGATPPGAHDGHQEFTLTACLSELPTCWETGKNRGNSASSSWLESVPEPVLQRITTLLDPHSLRALSSTSQYLRFIAGEAVPQLMTTLCPHQRAAVRWMVARERASGEVPHPYIRALKTKSGRPFHVNTVTGEFMLKAPPAVMDFRGGMLCDEPGLGKTVTVLSTIVRTKGTLPEAPAGAQVVHFKDAQNQQVGYYMVDQEELLMGSDDPQETKHISSRRSLRLRPSLNGSKEAEATLVSLESPCTRSSVPLPAAESAVSTPGSAVVQRSLSSPGSVERSGEDSTAISTTRRRLSWNQSRRRDRLPGAQQSGRKRGRGKEMASTTLPSEKKAKKDTGPRVQCAACRQWRVLPIEHKVDNDVKWLCGMHPVEELRYCLIPSGIDEASQVMANVDNWVQCEGCAKWRMLPAGHEIDGESPWFCRMHPDPSLRSCRVAETKGAKGLFSSASGFVSAGATGGKGENVCHFRDVFGPYHHCMGHADYAIYWLADLDPDKLVDGIRIPNAYRFPEGYEDLFKELGLRTFPTPKGRPSYVWKQLDTHRFLRLDTAAIRTVLSSWQKPKQLLARVYLSPATLVVVPPTLVDQWKQQVVHHFNGNLLRVLMLTGSSKQPHIHDLAWGADVILATFGYLSMEWNRRTKLRGNSPLLQIHWLRVVVDEGHLLGNTMAFTSRSQMARMLRAERRWVVTGTPTPQHSPTSHVGHLQPLLAFLRQQPFGLNRKAFDEAIHRPFDAGDVVGRQRLMAVLRHCMLRASKEQLRTLPTAVKKTSFLQFAKEHAQGYNDLVEVIKRNLLLADWGEEDHIESLLSPQNSKWNRQMLKNLRLSCVVAGNCNLQVNEADLKETLELLAERHGMPQGDFFDSPPWVPFGHPLSRIEVALRQGSSCDKCGTRARLPFVTPCAHVLCLDCVSQSRECCPAPSCGTSYRMQGTADKGRRALNPNPKLPVPIEVIEWQPSYTQKGAVGLGGGEWSPTWEETVSSKCDHLLQRLREIGIAKAVCDESNEDGLSGDKEHPGSGGPGEKKLAEGNVAVENTKAIVYTMFWHHMNVIERHLQTNGTHCCTLRSNMMTSEKDIEVHKFKTDPLMRVLLMDVTGAVGLDLSIASHVFLMEPLADRSLESQIVSRANRMGASSTTYVETFVMQGSAEELLLEFYQQSGESQAGGESGRRRRVEGGKTGMGNYVMKKLKRVEV</sequence>
<dbReference type="Gene3D" id="3.30.40.100">
    <property type="match status" value="2"/>
</dbReference>
<keyword evidence="4 8" id="KW-0863">Zinc-finger</keyword>
<dbReference type="SMART" id="SM00490">
    <property type="entry name" value="HELICc"/>
    <property type="match status" value="1"/>
</dbReference>
<feature type="region of interest" description="Disordered" evidence="9">
    <location>
        <begin position="1127"/>
        <end position="1149"/>
    </location>
</feature>
<evidence type="ECO:0008006" key="16">
    <source>
        <dbReference type="Google" id="ProtNLM"/>
    </source>
</evidence>
<keyword evidence="2" id="KW-0479">Metal-binding</keyword>
<evidence type="ECO:0000256" key="3">
    <source>
        <dbReference type="ARBA" id="ARBA00022741"/>
    </source>
</evidence>